<evidence type="ECO:0000256" key="2">
    <source>
        <dbReference type="ARBA" id="ARBA00001946"/>
    </source>
</evidence>
<comment type="cofactor">
    <cofactor evidence="2">
        <name>Mg(2+)</name>
        <dbReference type="ChEBI" id="CHEBI:18420"/>
    </cofactor>
</comment>
<evidence type="ECO:0000259" key="19">
    <source>
        <dbReference type="Pfam" id="PF02880"/>
    </source>
</evidence>
<dbReference type="PRINTS" id="PR00509">
    <property type="entry name" value="PGMPMM"/>
</dbReference>
<keyword evidence="10 15" id="KW-0460">Magnesium</keyword>
<dbReference type="SUPFAM" id="SSF53738">
    <property type="entry name" value="Phosphoglucomutase, first 3 domains"/>
    <property type="match status" value="3"/>
</dbReference>
<evidence type="ECO:0000256" key="7">
    <source>
        <dbReference type="ARBA" id="ARBA00022526"/>
    </source>
</evidence>
<evidence type="ECO:0000256" key="12">
    <source>
        <dbReference type="ARBA" id="ARBA00039995"/>
    </source>
</evidence>
<dbReference type="Pfam" id="PF02880">
    <property type="entry name" value="PGM_PMM_III"/>
    <property type="match status" value="1"/>
</dbReference>
<protein>
    <recommendedName>
        <fullName evidence="12">Phosphoglucomutase</fullName>
        <ecNumber evidence="6">5.4.2.2</ecNumber>
    </recommendedName>
    <alternativeName>
        <fullName evidence="14">Alpha-phosphoglucomutase</fullName>
    </alternativeName>
    <alternativeName>
        <fullName evidence="13">Glucose phosphomutase</fullName>
    </alternativeName>
</protein>
<name>A0A0B6AJ53_PRIM2</name>
<evidence type="ECO:0000313" key="20">
    <source>
        <dbReference type="EMBL" id="AJI20618.1"/>
    </source>
</evidence>
<dbReference type="Gene3D" id="3.30.310.50">
    <property type="entry name" value="Alpha-D-phosphohexomutase, C-terminal domain"/>
    <property type="match status" value="1"/>
</dbReference>
<comment type="pathway">
    <text evidence="4">Lipid metabolism.</text>
</comment>
<keyword evidence="11 20" id="KW-0413">Isomerase</keyword>
<sequence>MSWKETYTSWINYQNLDPELRQNLDAIKGDEKQLEDSFYKTLEFGTGGMRGEIGAGTNRMNTYTIRKASEGFAEYIKQAGEEAINQGVVIAYDSRHKSPEFAMEAAKTLASHGIKTYVFEELRPTPELSFAVRELNAFGGIVITASHNPPEYNGYKVYGPDGGQLPPKEADELVDFVNAVENELTLAVQSEAELKEKGLIEMIGSAIDEAYNEKLKTILINPELASETGKDLKVVFTPLHGTANKPVRNALQSIGYENVTVIEEQELPDPNFSTVKSPNPEEPAAFEYAVRKGKEIDADILIATDPDADRLGIAVKDPSGEYALLTGNQTGALLLHYLLSQKKEKGVLPANGVVLKTIVTSEIGAQIARSFGLQVVDTLTGFKFIGEKIKQYEQTGEYTFQFGYEESYGYLIGDFARDKDAVQAAILAVEACAYYKKQGMTLYEALQQVFTKYGFYREGLKSLTLKGKEGSEQIQHILATFRNEPPTDIAGLNVSVVEDYTLSERQHIKAGKVEEITLPKSNVLKYILEDGSWFCLRPSGTEPKVKFYFGVVSEDEATSIAHLEAVQTAVMGEVERVLDKVKTV</sequence>
<evidence type="ECO:0000256" key="14">
    <source>
        <dbReference type="ARBA" id="ARBA00041467"/>
    </source>
</evidence>
<dbReference type="Gene3D" id="3.40.120.10">
    <property type="entry name" value="Alpha-D-Glucose-1,6-Bisphosphate, subunit A, domain 3"/>
    <property type="match status" value="3"/>
</dbReference>
<dbReference type="GO" id="GO:0006166">
    <property type="term" value="P:purine ribonucleoside salvage"/>
    <property type="evidence" value="ECO:0007669"/>
    <property type="project" value="TreeGrafter"/>
</dbReference>
<evidence type="ECO:0000256" key="11">
    <source>
        <dbReference type="ARBA" id="ARBA00023235"/>
    </source>
</evidence>
<evidence type="ECO:0000259" key="17">
    <source>
        <dbReference type="Pfam" id="PF02878"/>
    </source>
</evidence>
<evidence type="ECO:0000256" key="10">
    <source>
        <dbReference type="ARBA" id="ARBA00022842"/>
    </source>
</evidence>
<evidence type="ECO:0000256" key="8">
    <source>
        <dbReference type="ARBA" id="ARBA00022553"/>
    </source>
</evidence>
<proteinExistence type="inferred from homology"/>
<evidence type="ECO:0000256" key="3">
    <source>
        <dbReference type="ARBA" id="ARBA00005164"/>
    </source>
</evidence>
<evidence type="ECO:0000256" key="15">
    <source>
        <dbReference type="RuleBase" id="RU004326"/>
    </source>
</evidence>
<feature type="domain" description="Alpha-D-phosphohexomutase alpha/beta/alpha" evidence="17">
    <location>
        <begin position="43"/>
        <end position="181"/>
    </location>
</feature>
<keyword evidence="7" id="KW-0119">Carbohydrate metabolism</keyword>
<dbReference type="InterPro" id="IPR005844">
    <property type="entry name" value="A-D-PHexomutase_a/b/a-I"/>
</dbReference>
<dbReference type="HOGENOM" id="CLU_016950_0_0_9"/>
<dbReference type="InterPro" id="IPR016055">
    <property type="entry name" value="A-D-PHexomutase_a/b/a-I/II/III"/>
</dbReference>
<dbReference type="InterPro" id="IPR036900">
    <property type="entry name" value="A-D-PHexomutase_C_sf"/>
</dbReference>
<dbReference type="GeneID" id="93640891"/>
<evidence type="ECO:0000259" key="18">
    <source>
        <dbReference type="Pfam" id="PF02879"/>
    </source>
</evidence>
<dbReference type="PANTHER" id="PTHR45745:SF1">
    <property type="entry name" value="PHOSPHOGLUCOMUTASE 2B-RELATED"/>
    <property type="match status" value="1"/>
</dbReference>
<keyword evidence="7" id="KW-0313">Glucose metabolism</keyword>
<comment type="pathway">
    <text evidence="3">Glycolipid metabolism; diglucosyl-diacylglycerol biosynthesis.</text>
</comment>
<evidence type="ECO:0000256" key="4">
    <source>
        <dbReference type="ARBA" id="ARBA00005189"/>
    </source>
</evidence>
<evidence type="ECO:0000256" key="1">
    <source>
        <dbReference type="ARBA" id="ARBA00000443"/>
    </source>
</evidence>
<evidence type="ECO:0000256" key="6">
    <source>
        <dbReference type="ARBA" id="ARBA00012728"/>
    </source>
</evidence>
<dbReference type="PANTHER" id="PTHR45745">
    <property type="entry name" value="PHOSPHOMANNOMUTASE 45A"/>
    <property type="match status" value="1"/>
</dbReference>
<accession>A0A0B6AJ53</accession>
<dbReference type="SUPFAM" id="SSF55957">
    <property type="entry name" value="Phosphoglucomutase, C-terminal domain"/>
    <property type="match status" value="1"/>
</dbReference>
<comment type="similarity">
    <text evidence="5 15">Belongs to the phosphohexose mutase family.</text>
</comment>
<dbReference type="InterPro" id="IPR005843">
    <property type="entry name" value="A-D-PHexomutase_C"/>
</dbReference>
<dbReference type="RefSeq" id="WP_034654545.1">
    <property type="nucleotide sequence ID" value="NZ_BCVB01000014.1"/>
</dbReference>
<dbReference type="Proteomes" id="UP000031829">
    <property type="component" value="Chromosome"/>
</dbReference>
<dbReference type="AlphaFoldDB" id="A0A0B6AJ53"/>
<feature type="domain" description="Alpha-D-phosphohexomutase C-terminal" evidence="16">
    <location>
        <begin position="493"/>
        <end position="563"/>
    </location>
</feature>
<dbReference type="CDD" id="cd05799">
    <property type="entry name" value="PGM2"/>
    <property type="match status" value="1"/>
</dbReference>
<comment type="catalytic activity">
    <reaction evidence="1">
        <text>alpha-D-glucose 1-phosphate = alpha-D-glucose 6-phosphate</text>
        <dbReference type="Rhea" id="RHEA:23536"/>
        <dbReference type="ChEBI" id="CHEBI:58225"/>
        <dbReference type="ChEBI" id="CHEBI:58601"/>
        <dbReference type="EC" id="5.4.2.2"/>
    </reaction>
</comment>
<evidence type="ECO:0000256" key="9">
    <source>
        <dbReference type="ARBA" id="ARBA00022723"/>
    </source>
</evidence>
<dbReference type="GO" id="GO:0004614">
    <property type="term" value="F:phosphoglucomutase activity"/>
    <property type="evidence" value="ECO:0007669"/>
    <property type="project" value="UniProtKB-EC"/>
</dbReference>
<evidence type="ECO:0000256" key="5">
    <source>
        <dbReference type="ARBA" id="ARBA00010231"/>
    </source>
</evidence>
<dbReference type="InterPro" id="IPR005845">
    <property type="entry name" value="A-D-PHexomutase_a/b/a-II"/>
</dbReference>
<dbReference type="EC" id="5.4.2.2" evidence="6"/>
<organism evidence="20 21">
    <name type="scientific">Priestia megaterium (strain ATCC 14581 / DSM 32 / CCUG 1817 / JCM 2506 / NBRC 15308 / NCIMB 9376 / NCTC 10342 / NRRL B-14308 / VKM B-512 / Ford 19)</name>
    <name type="common">Bacillus megaterium</name>
    <dbReference type="NCBI Taxonomy" id="1348623"/>
    <lineage>
        <taxon>Bacteria</taxon>
        <taxon>Bacillati</taxon>
        <taxon>Bacillota</taxon>
        <taxon>Bacilli</taxon>
        <taxon>Bacillales</taxon>
        <taxon>Bacillaceae</taxon>
        <taxon>Priestia</taxon>
    </lineage>
</organism>
<evidence type="ECO:0000259" key="16">
    <source>
        <dbReference type="Pfam" id="PF00408"/>
    </source>
</evidence>
<feature type="domain" description="Alpha-D-phosphohexomutase alpha/beta/alpha" evidence="19">
    <location>
        <begin position="327"/>
        <end position="453"/>
    </location>
</feature>
<dbReference type="InterPro" id="IPR016066">
    <property type="entry name" value="A-D-PHexomutase_CS"/>
</dbReference>
<evidence type="ECO:0000256" key="13">
    <source>
        <dbReference type="ARBA" id="ARBA00041398"/>
    </source>
</evidence>
<dbReference type="Pfam" id="PF00408">
    <property type="entry name" value="PGM_PMM_IV"/>
    <property type="match status" value="1"/>
</dbReference>
<dbReference type="EMBL" id="CP009920">
    <property type="protein sequence ID" value="AJI20618.1"/>
    <property type="molecule type" value="Genomic_DNA"/>
</dbReference>
<dbReference type="GO" id="GO:0006006">
    <property type="term" value="P:glucose metabolic process"/>
    <property type="evidence" value="ECO:0007669"/>
    <property type="project" value="UniProtKB-KW"/>
</dbReference>
<dbReference type="InterPro" id="IPR005841">
    <property type="entry name" value="Alpha-D-phosphohexomutase_SF"/>
</dbReference>
<dbReference type="Pfam" id="PF02879">
    <property type="entry name" value="PGM_PMM_II"/>
    <property type="match status" value="1"/>
</dbReference>
<dbReference type="Pfam" id="PF02878">
    <property type="entry name" value="PGM_PMM_I"/>
    <property type="match status" value="1"/>
</dbReference>
<dbReference type="GO" id="GO:0008973">
    <property type="term" value="F:phosphopentomutase activity"/>
    <property type="evidence" value="ECO:0007669"/>
    <property type="project" value="TreeGrafter"/>
</dbReference>
<reference evidence="20 21" key="1">
    <citation type="journal article" date="2015" name="Genome Announc.">
        <title>Complete genome sequences for 35 biothreat assay-relevant bacillus species.</title>
        <authorList>
            <person name="Johnson S.L."/>
            <person name="Daligault H.E."/>
            <person name="Davenport K.W."/>
            <person name="Jaissle J."/>
            <person name="Frey K.G."/>
            <person name="Ladner J.T."/>
            <person name="Broomall S.M."/>
            <person name="Bishop-Lilly K.A."/>
            <person name="Bruce D.C."/>
            <person name="Gibbons H.S."/>
            <person name="Coyne S.R."/>
            <person name="Lo C.C."/>
            <person name="Meincke L."/>
            <person name="Munk A.C."/>
            <person name="Koroleva G.I."/>
            <person name="Rosenzweig C.N."/>
            <person name="Palacios G.F."/>
            <person name="Redden C.L."/>
            <person name="Minogue T.D."/>
            <person name="Chain P.S."/>
        </authorList>
    </citation>
    <scope>NUCLEOTIDE SEQUENCE [LARGE SCALE GENOMIC DNA]</scope>
    <source>
        <strain evidence="21">ATCC 14581 / DSM 32 / JCM 2506 / NBRC 15308 / NCIMB 9376 / NCTC 10342 / NRRL B-14308 / VKM B-512</strain>
    </source>
</reference>
<dbReference type="PROSITE" id="PS00710">
    <property type="entry name" value="PGM_PMM"/>
    <property type="match status" value="1"/>
</dbReference>
<keyword evidence="9 15" id="KW-0479">Metal-binding</keyword>
<dbReference type="GO" id="GO:0000287">
    <property type="term" value="F:magnesium ion binding"/>
    <property type="evidence" value="ECO:0007669"/>
    <property type="project" value="InterPro"/>
</dbReference>
<feature type="domain" description="Alpha-D-phosphohexomutase alpha/beta/alpha" evidence="18">
    <location>
        <begin position="210"/>
        <end position="317"/>
    </location>
</feature>
<dbReference type="KEGG" id="bmeg:BG04_2826"/>
<keyword evidence="8" id="KW-0597">Phosphoprotein</keyword>
<gene>
    <name evidence="20" type="primary">pgcA</name>
    <name evidence="20" type="ORF">BG04_2826</name>
</gene>
<evidence type="ECO:0000313" key="21">
    <source>
        <dbReference type="Proteomes" id="UP000031829"/>
    </source>
</evidence>
<dbReference type="InterPro" id="IPR005846">
    <property type="entry name" value="A-D-PHexomutase_a/b/a-III"/>
</dbReference>